<keyword evidence="1" id="KW-0812">Transmembrane</keyword>
<dbReference type="KEGG" id="skr:BRX40_10925"/>
<dbReference type="EMBL" id="CP018820">
    <property type="protein sequence ID" value="APR52867.1"/>
    <property type="molecule type" value="Genomic_DNA"/>
</dbReference>
<dbReference type="Proteomes" id="UP000286681">
    <property type="component" value="Unassembled WGS sequence"/>
</dbReference>
<evidence type="ECO:0000313" key="3">
    <source>
        <dbReference type="EMBL" id="RSV04123.1"/>
    </source>
</evidence>
<keyword evidence="4" id="KW-1185">Reference proteome</keyword>
<dbReference type="GeneID" id="44133075"/>
<evidence type="ECO:0000313" key="5">
    <source>
        <dbReference type="Proteomes" id="UP000286681"/>
    </source>
</evidence>
<accession>A0A1L6JAK4</accession>
<reference evidence="4" key="2">
    <citation type="submission" date="2016-12" db="EMBL/GenBank/DDBJ databases">
        <title>Whole genome sequencing of Sphingomonas sp. ABOJV.</title>
        <authorList>
            <person name="Conlan S."/>
            <person name="Thomas P.J."/>
            <person name="Mullikin J."/>
            <person name="Palmore T.N."/>
            <person name="Frank K.M."/>
            <person name="Segre J.A."/>
        </authorList>
    </citation>
    <scope>NUCLEOTIDE SEQUENCE [LARGE SCALE GENOMIC DNA]</scope>
    <source>
        <strain evidence="4">ABOJV</strain>
    </source>
</reference>
<name>A0A1L6JAK4_9SPHN</name>
<dbReference type="AlphaFoldDB" id="A0A1L6JAK4"/>
<dbReference type="STRING" id="93064.BRX40_10925"/>
<evidence type="ECO:0000256" key="1">
    <source>
        <dbReference type="SAM" id="Phobius"/>
    </source>
</evidence>
<feature type="transmembrane region" description="Helical" evidence="1">
    <location>
        <begin position="83"/>
        <end position="107"/>
    </location>
</feature>
<proteinExistence type="predicted"/>
<evidence type="ECO:0000313" key="2">
    <source>
        <dbReference type="EMBL" id="APR52867.1"/>
    </source>
</evidence>
<evidence type="ECO:0000313" key="4">
    <source>
        <dbReference type="Proteomes" id="UP000185161"/>
    </source>
</evidence>
<gene>
    <name evidence="2" type="ORF">BRX40_10925</name>
    <name evidence="3" type="ORF">CA257_08620</name>
</gene>
<dbReference type="Proteomes" id="UP000185161">
    <property type="component" value="Chromosome"/>
</dbReference>
<organism evidence="2 4">
    <name type="scientific">Sphingomonas koreensis</name>
    <dbReference type="NCBI Taxonomy" id="93064"/>
    <lineage>
        <taxon>Bacteria</taxon>
        <taxon>Pseudomonadati</taxon>
        <taxon>Pseudomonadota</taxon>
        <taxon>Alphaproteobacteria</taxon>
        <taxon>Sphingomonadales</taxon>
        <taxon>Sphingomonadaceae</taxon>
        <taxon>Sphingomonas</taxon>
    </lineage>
</organism>
<keyword evidence="1" id="KW-1133">Transmembrane helix</keyword>
<protein>
    <submittedName>
        <fullName evidence="2">Uncharacterized protein</fullName>
    </submittedName>
</protein>
<reference evidence="3 5" key="3">
    <citation type="submission" date="2018-07" db="EMBL/GenBank/DDBJ databases">
        <title>Genomic and Epidemiologic Investigation of an Indolent Hospital Outbreak.</title>
        <authorList>
            <person name="Johnson R.C."/>
            <person name="Deming C."/>
            <person name="Conlan S."/>
            <person name="Zellmer C.J."/>
            <person name="Michelin A.V."/>
            <person name="Lee-Lin S."/>
            <person name="Thomas P.J."/>
            <person name="Park M."/>
            <person name="Weingarten R.A."/>
            <person name="Less J."/>
            <person name="Dekker J.P."/>
            <person name="Frank K.M."/>
            <person name="Musser K.A."/>
            <person name="Mcquiston J.R."/>
            <person name="Henderson D.K."/>
            <person name="Lau A.F."/>
            <person name="Palmore T.N."/>
            <person name="Segre J.A."/>
        </authorList>
    </citation>
    <scope>NUCLEOTIDE SEQUENCE [LARGE SCALE GENOMIC DNA]</scope>
    <source>
        <strain evidence="3 5">SK-NIH.Env10_0317</strain>
    </source>
</reference>
<feature type="transmembrane region" description="Helical" evidence="1">
    <location>
        <begin position="114"/>
        <end position="140"/>
    </location>
</feature>
<dbReference type="RefSeq" id="WP_075151593.1">
    <property type="nucleotide sequence ID" value="NZ_CP018820.1"/>
</dbReference>
<dbReference type="EMBL" id="QQWO01000006">
    <property type="protein sequence ID" value="RSV04123.1"/>
    <property type="molecule type" value="Genomic_DNA"/>
</dbReference>
<keyword evidence="1" id="KW-0472">Membrane</keyword>
<reference evidence="2" key="1">
    <citation type="submission" date="2016-12" db="EMBL/GenBank/DDBJ databases">
        <title>Whole genome sequencing of Sphingomonas koreensis.</title>
        <authorList>
            <person name="Conlan S."/>
            <person name="Thomas P.J."/>
            <person name="Mullikin J."/>
            <person name="Palmore T.N."/>
            <person name="Frank K.M."/>
            <person name="Segre J.A."/>
        </authorList>
    </citation>
    <scope>NUCLEOTIDE SEQUENCE</scope>
    <source>
        <strain evidence="2">ABOJV</strain>
    </source>
</reference>
<sequence>MIVIFIAAGVLAIVGAAVLGREFGRARLPPAQDGPGASKPEGCENAVKEWDDARQKACNAKREQDAAQILATDLRGQVVAATAVHVALVIAAVATYAAAAAAIATVFGIPAGIVLTGVAIGLTVAAAAALLVLIGLTASLTAADDDLLLKIRNRQDWDNRVADLRAAINRTCPVERAEAALARPDPC</sequence>